<proteinExistence type="predicted"/>
<evidence type="ECO:0000313" key="3">
    <source>
        <dbReference type="Ensembl" id="ENSMMOP00000004544.1"/>
    </source>
</evidence>
<feature type="compositionally biased region" description="Acidic residues" evidence="1">
    <location>
        <begin position="499"/>
        <end position="508"/>
    </location>
</feature>
<feature type="compositionally biased region" description="Polar residues" evidence="1">
    <location>
        <begin position="406"/>
        <end position="428"/>
    </location>
</feature>
<evidence type="ECO:0000259" key="2">
    <source>
        <dbReference type="PROSITE" id="PS50106"/>
    </source>
</evidence>
<feature type="compositionally biased region" description="Basic and acidic residues" evidence="1">
    <location>
        <begin position="306"/>
        <end position="324"/>
    </location>
</feature>
<dbReference type="SMART" id="SM00228">
    <property type="entry name" value="PDZ"/>
    <property type="match status" value="2"/>
</dbReference>
<dbReference type="Proteomes" id="UP000261620">
    <property type="component" value="Unplaced"/>
</dbReference>
<name>A0A3Q3W7H1_MOLML</name>
<dbReference type="PANTHER" id="PTHR48484:SF1">
    <property type="entry name" value="DENTIN SIALOPHOSPHOPROTEIN"/>
    <property type="match status" value="1"/>
</dbReference>
<feature type="domain" description="PDZ" evidence="2">
    <location>
        <begin position="730"/>
        <end position="812"/>
    </location>
</feature>
<dbReference type="InterPro" id="IPR001478">
    <property type="entry name" value="PDZ"/>
</dbReference>
<dbReference type="GO" id="GO:0042609">
    <property type="term" value="F:CD4 receptor binding"/>
    <property type="evidence" value="ECO:0007669"/>
    <property type="project" value="TreeGrafter"/>
</dbReference>
<dbReference type="PANTHER" id="PTHR48484">
    <property type="entry name" value="PRO-INTERLEUKIN-16"/>
    <property type="match status" value="1"/>
</dbReference>
<dbReference type="AlphaFoldDB" id="A0A3Q3W7H1"/>
<dbReference type="Ensembl" id="ENSMMOT00000004627.1">
    <property type="protein sequence ID" value="ENSMMOP00000004544.1"/>
    <property type="gene ID" value="ENSMMOG00000003621.1"/>
</dbReference>
<dbReference type="STRING" id="94237.ENSMMOP00000004544"/>
<feature type="region of interest" description="Disordered" evidence="1">
    <location>
        <begin position="366"/>
        <end position="467"/>
    </location>
</feature>
<dbReference type="SUPFAM" id="SSF50156">
    <property type="entry name" value="PDZ domain-like"/>
    <property type="match status" value="2"/>
</dbReference>
<keyword evidence="4" id="KW-1185">Reference proteome</keyword>
<dbReference type="OMA" id="SHKHPET"/>
<dbReference type="GO" id="GO:0050930">
    <property type="term" value="P:induction of positive chemotaxis"/>
    <property type="evidence" value="ECO:0007669"/>
    <property type="project" value="InterPro"/>
</dbReference>
<dbReference type="GO" id="GO:0005125">
    <property type="term" value="F:cytokine activity"/>
    <property type="evidence" value="ECO:0007669"/>
    <property type="project" value="InterPro"/>
</dbReference>
<dbReference type="InterPro" id="IPR055287">
    <property type="entry name" value="IL-16-like"/>
</dbReference>
<reference evidence="3" key="2">
    <citation type="submission" date="2025-09" db="UniProtKB">
        <authorList>
            <consortium name="Ensembl"/>
        </authorList>
    </citation>
    <scope>IDENTIFICATION</scope>
</reference>
<protein>
    <recommendedName>
        <fullName evidence="2">PDZ domain-containing protein</fullName>
    </recommendedName>
</protein>
<sequence length="818" mass="90486">MSLSFLPTPASEHSKQSPEVRFTIRSANSPSYRLSRRPGVRKPKSLVDQETETTEEVGERHGTHIGTNFTNKVEDSTFYLAKTGVCSSVKGQCEETLGHKMFNQLNQNDLANETITDCGTDRSENCNLVSERRGRTDWRRHNLPSRSKSLDWRTGERSPDRDQRTYTFMYSTTQGGDVGIRAEGVDERMTGGEGIKGRVMSPLQTYVSAGNDGQDRNPVSHVSPTFNRVDRVNSFPSRLKLQSGPISDSGTATMMEPQGSQSISERIEQLYWSAGFGKTDDYNNIRDFSKPQRSYERTTGGTFPRNEQEGKSLVENEGKEKDRWSTSVDDLNKYSKLKNRHEIPLAEGNQRQHRNFYIDETDFTKVSSPKEANKKPSYLPLSNSSDISAGVQTTTQSPVVDEDKTPTNTPTHSAFLSSSTPPEKNTPITVRENESTPILMQAAITPKRDSSPHHGSPSNTPNLISPDVSTAHRNRCIQSDLDLNAWLAGLNTKIKVWDNEEDSEDDDESTQKDEDSNYNSDSGESSVTITSNLSQSDHRSFSVSLSDLCDFAGVDYESENDSDEWQPTGQRSASLSSDMSTLSCVSVLPTEELNRLLEDVRSLGDSNLQDYNDVQVVVLHKEPGVGLGFSVAGGLDQNKPVTVHKVFHSGVAAQQGSIKEGDQILSINGTSLCECVHWEALKVLRIARTRNLGVVVLRRGGISTASKEGEQTNNPGPTQTQLTETGQRVHVCLEKNSRDLGFSLQGGAGFSLEDRPLTVQKIFQGGPVDQVNPGDEVLEIEGVSMTGMRRLEAWTLIRRLPPGPVEVVLRRPLKHLET</sequence>
<dbReference type="InterPro" id="IPR036034">
    <property type="entry name" value="PDZ_sf"/>
</dbReference>
<evidence type="ECO:0000256" key="1">
    <source>
        <dbReference type="SAM" id="MobiDB-lite"/>
    </source>
</evidence>
<accession>A0A3Q3W7H1</accession>
<feature type="region of interest" description="Disordered" evidence="1">
    <location>
        <begin position="289"/>
        <end position="327"/>
    </location>
</feature>
<dbReference type="GO" id="GO:0030595">
    <property type="term" value="P:leukocyte chemotaxis"/>
    <property type="evidence" value="ECO:0007669"/>
    <property type="project" value="TreeGrafter"/>
</dbReference>
<feature type="region of interest" description="Disordered" evidence="1">
    <location>
        <begin position="498"/>
        <end position="533"/>
    </location>
</feature>
<feature type="compositionally biased region" description="Basic residues" evidence="1">
    <location>
        <begin position="34"/>
        <end position="44"/>
    </location>
</feature>
<reference evidence="3" key="1">
    <citation type="submission" date="2025-08" db="UniProtKB">
        <authorList>
            <consortium name="Ensembl"/>
        </authorList>
    </citation>
    <scope>IDENTIFICATION</scope>
</reference>
<feature type="region of interest" description="Disordered" evidence="1">
    <location>
        <begin position="1"/>
        <end position="60"/>
    </location>
</feature>
<dbReference type="Gene3D" id="2.30.42.10">
    <property type="match status" value="2"/>
</dbReference>
<feature type="domain" description="PDZ" evidence="2">
    <location>
        <begin position="616"/>
        <end position="685"/>
    </location>
</feature>
<dbReference type="CDD" id="cd06762">
    <property type="entry name" value="PDZ6_PDZD2-PDZ3_hPro-IL-16-like"/>
    <property type="match status" value="1"/>
</dbReference>
<evidence type="ECO:0000313" key="4">
    <source>
        <dbReference type="Proteomes" id="UP000261620"/>
    </source>
</evidence>
<organism evidence="3 4">
    <name type="scientific">Mola mola</name>
    <name type="common">Ocean sunfish</name>
    <name type="synonym">Tetraodon mola</name>
    <dbReference type="NCBI Taxonomy" id="94237"/>
    <lineage>
        <taxon>Eukaryota</taxon>
        <taxon>Metazoa</taxon>
        <taxon>Chordata</taxon>
        <taxon>Craniata</taxon>
        <taxon>Vertebrata</taxon>
        <taxon>Euteleostomi</taxon>
        <taxon>Actinopterygii</taxon>
        <taxon>Neopterygii</taxon>
        <taxon>Teleostei</taxon>
        <taxon>Neoteleostei</taxon>
        <taxon>Acanthomorphata</taxon>
        <taxon>Eupercaria</taxon>
        <taxon>Tetraodontiformes</taxon>
        <taxon>Molidae</taxon>
        <taxon>Mola</taxon>
    </lineage>
</organism>
<feature type="compositionally biased region" description="Polar residues" evidence="1">
    <location>
        <begin position="380"/>
        <end position="398"/>
    </location>
</feature>
<feature type="compositionally biased region" description="Polar residues" evidence="1">
    <location>
        <begin position="517"/>
        <end position="533"/>
    </location>
</feature>
<dbReference type="Pfam" id="PF00595">
    <property type="entry name" value="PDZ"/>
    <property type="match status" value="2"/>
</dbReference>
<dbReference type="PROSITE" id="PS50106">
    <property type="entry name" value="PDZ"/>
    <property type="match status" value="2"/>
</dbReference>